<reference evidence="2 5" key="1">
    <citation type="journal article" date="2011" name="Nature">
        <title>The Medicago genome provides insight into the evolution of rhizobial symbioses.</title>
        <authorList>
            <person name="Young N.D."/>
            <person name="Debelle F."/>
            <person name="Oldroyd G.E."/>
            <person name="Geurts R."/>
            <person name="Cannon S.B."/>
            <person name="Udvardi M.K."/>
            <person name="Benedito V.A."/>
            <person name="Mayer K.F."/>
            <person name="Gouzy J."/>
            <person name="Schoof H."/>
            <person name="Van de Peer Y."/>
            <person name="Proost S."/>
            <person name="Cook D.R."/>
            <person name="Meyers B.C."/>
            <person name="Spannagl M."/>
            <person name="Cheung F."/>
            <person name="De Mita S."/>
            <person name="Krishnakumar V."/>
            <person name="Gundlach H."/>
            <person name="Zhou S."/>
            <person name="Mudge J."/>
            <person name="Bharti A.K."/>
            <person name="Murray J.D."/>
            <person name="Naoumkina M.A."/>
            <person name="Rosen B."/>
            <person name="Silverstein K.A."/>
            <person name="Tang H."/>
            <person name="Rombauts S."/>
            <person name="Zhao P.X."/>
            <person name="Zhou P."/>
            <person name="Barbe V."/>
            <person name="Bardou P."/>
            <person name="Bechner M."/>
            <person name="Bellec A."/>
            <person name="Berger A."/>
            <person name="Berges H."/>
            <person name="Bidwell S."/>
            <person name="Bisseling T."/>
            <person name="Choisne N."/>
            <person name="Couloux A."/>
            <person name="Denny R."/>
            <person name="Deshpande S."/>
            <person name="Dai X."/>
            <person name="Doyle J.J."/>
            <person name="Dudez A.M."/>
            <person name="Farmer A.D."/>
            <person name="Fouteau S."/>
            <person name="Franken C."/>
            <person name="Gibelin C."/>
            <person name="Gish J."/>
            <person name="Goldstein S."/>
            <person name="Gonzalez A.J."/>
            <person name="Green P.J."/>
            <person name="Hallab A."/>
            <person name="Hartog M."/>
            <person name="Hua A."/>
            <person name="Humphray S.J."/>
            <person name="Jeong D.H."/>
            <person name="Jing Y."/>
            <person name="Jocker A."/>
            <person name="Kenton S.M."/>
            <person name="Kim D.J."/>
            <person name="Klee K."/>
            <person name="Lai H."/>
            <person name="Lang C."/>
            <person name="Lin S."/>
            <person name="Macmil S.L."/>
            <person name="Magdelenat G."/>
            <person name="Matthews L."/>
            <person name="McCorrison J."/>
            <person name="Monaghan E.L."/>
            <person name="Mun J.H."/>
            <person name="Najar F.Z."/>
            <person name="Nicholson C."/>
            <person name="Noirot C."/>
            <person name="O'Bleness M."/>
            <person name="Paule C.R."/>
            <person name="Poulain J."/>
            <person name="Prion F."/>
            <person name="Qin B."/>
            <person name="Qu C."/>
            <person name="Retzel E.F."/>
            <person name="Riddle C."/>
            <person name="Sallet E."/>
            <person name="Samain S."/>
            <person name="Samson N."/>
            <person name="Sanders I."/>
            <person name="Saurat O."/>
            <person name="Scarpelli C."/>
            <person name="Schiex T."/>
            <person name="Segurens B."/>
            <person name="Severin A.J."/>
            <person name="Sherrier D.J."/>
            <person name="Shi R."/>
            <person name="Sims S."/>
            <person name="Singer S.R."/>
            <person name="Sinharoy S."/>
            <person name="Sterck L."/>
            <person name="Viollet A."/>
            <person name="Wang B.B."/>
            <person name="Wang K."/>
            <person name="Wang M."/>
            <person name="Wang X."/>
            <person name="Warfsmann J."/>
            <person name="Weissenbach J."/>
            <person name="White D.D."/>
            <person name="White J.D."/>
            <person name="Wiley G.B."/>
            <person name="Wincker P."/>
            <person name="Xing Y."/>
            <person name="Yang L."/>
            <person name="Yao Z."/>
            <person name="Ying F."/>
            <person name="Zhai J."/>
            <person name="Zhou L."/>
            <person name="Zuber A."/>
            <person name="Denarie J."/>
            <person name="Dixon R.A."/>
            <person name="May G.D."/>
            <person name="Schwartz D.C."/>
            <person name="Rogers J."/>
            <person name="Quetier F."/>
            <person name="Town C.D."/>
            <person name="Roe B.A."/>
        </authorList>
    </citation>
    <scope>NUCLEOTIDE SEQUENCE [LARGE SCALE GENOMIC DNA]</scope>
    <source>
        <strain evidence="2">A17</strain>
        <strain evidence="4 5">cv. Jemalong A17</strain>
    </source>
</reference>
<keyword evidence="1" id="KW-0472">Membrane</keyword>
<reference evidence="6" key="4">
    <citation type="journal article" date="2018" name="Nat. Plants">
        <title>Whole-genome landscape of Medicago truncatula symbiotic genes.</title>
        <authorList>
            <person name="Pecrix Y."/>
            <person name="Staton S.E."/>
            <person name="Sallet E."/>
            <person name="Lelandais-Briere C."/>
            <person name="Moreau S."/>
            <person name="Carrere S."/>
            <person name="Blein T."/>
            <person name="Jardinaud M.F."/>
            <person name="Latrasse D."/>
            <person name="Zouine M."/>
            <person name="Zahm M."/>
            <person name="Kreplak J."/>
            <person name="Mayjonade B."/>
            <person name="Satge C."/>
            <person name="Perez M."/>
            <person name="Cauet S."/>
            <person name="Marande W."/>
            <person name="Chantry-Darmon C."/>
            <person name="Lopez-Roques C."/>
            <person name="Bouchez O."/>
            <person name="Berard A."/>
            <person name="Debelle F."/>
            <person name="Munos S."/>
            <person name="Bendahmane A."/>
            <person name="Berges H."/>
            <person name="Niebel A."/>
            <person name="Buitink J."/>
            <person name="Frugier F."/>
            <person name="Benhamed M."/>
            <person name="Crespi M."/>
            <person name="Gouzy J."/>
            <person name="Gamas P."/>
        </authorList>
    </citation>
    <scope>NUCLEOTIDE SEQUENCE [LARGE SCALE GENOMIC DNA]</scope>
    <source>
        <strain evidence="6">cv. Jemalong A17</strain>
    </source>
</reference>
<reference evidence="2 5" key="2">
    <citation type="journal article" date="2014" name="BMC Genomics">
        <title>An improved genome release (version Mt4.0) for the model legume Medicago truncatula.</title>
        <authorList>
            <person name="Tang H."/>
            <person name="Krishnakumar V."/>
            <person name="Bidwell S."/>
            <person name="Rosen B."/>
            <person name="Chan A."/>
            <person name="Zhou S."/>
            <person name="Gentzbittel L."/>
            <person name="Childs K.L."/>
            <person name="Yandell M."/>
            <person name="Gundlach H."/>
            <person name="Mayer K.F."/>
            <person name="Schwartz D.C."/>
            <person name="Town C.D."/>
        </authorList>
    </citation>
    <scope>GENOME REANNOTATION</scope>
    <source>
        <strain evidence="4 5">cv. Jemalong A17</strain>
    </source>
</reference>
<evidence type="ECO:0000313" key="6">
    <source>
        <dbReference type="Proteomes" id="UP000265566"/>
    </source>
</evidence>
<dbReference type="Gramene" id="rna989">
    <property type="protein sequence ID" value="RHN77525.1"/>
    <property type="gene ID" value="gene989"/>
</dbReference>
<gene>
    <name evidence="2" type="ordered locus">MTR_1g023150</name>
    <name evidence="3" type="ORF">MtrunA17_Chr1g0155731</name>
</gene>
<dbReference type="EMBL" id="PSQE01000001">
    <property type="protein sequence ID" value="RHN77525.1"/>
    <property type="molecule type" value="Genomic_DNA"/>
</dbReference>
<feature type="transmembrane region" description="Helical" evidence="1">
    <location>
        <begin position="117"/>
        <end position="142"/>
    </location>
</feature>
<dbReference type="EMBL" id="CM001217">
    <property type="protein sequence ID" value="AES59593.1"/>
    <property type="molecule type" value="Genomic_DNA"/>
</dbReference>
<reference evidence="3" key="5">
    <citation type="journal article" date="2018" name="Nat. Plants">
        <title>Whole-genome landscape of Medicago truncatula symbiotic genes.</title>
        <authorList>
            <person name="Pecrix Y."/>
            <person name="Gamas P."/>
            <person name="Carrere S."/>
        </authorList>
    </citation>
    <scope>NUCLEOTIDE SEQUENCE</scope>
    <source>
        <tissue evidence="3">Leaves</tissue>
    </source>
</reference>
<proteinExistence type="predicted"/>
<dbReference type="EnsemblPlants" id="AES59593">
    <property type="protein sequence ID" value="AES59593"/>
    <property type="gene ID" value="MTR_1g023150"/>
</dbReference>
<evidence type="ECO:0000313" key="5">
    <source>
        <dbReference type="Proteomes" id="UP000002051"/>
    </source>
</evidence>
<accession>G7I5V3</accession>
<evidence type="ECO:0000313" key="2">
    <source>
        <dbReference type="EMBL" id="AES59593.1"/>
    </source>
</evidence>
<reference evidence="4" key="3">
    <citation type="submission" date="2015-04" db="UniProtKB">
        <authorList>
            <consortium name="EnsemblPlants"/>
        </authorList>
    </citation>
    <scope>IDENTIFICATION</scope>
    <source>
        <strain evidence="4">cv. Jemalong A17</strain>
    </source>
</reference>
<dbReference type="Proteomes" id="UP000265566">
    <property type="component" value="Chromosome 1"/>
</dbReference>
<dbReference type="AlphaFoldDB" id="G7I5V3"/>
<keyword evidence="1" id="KW-1133">Transmembrane helix</keyword>
<dbReference type="HOGENOM" id="CLU_1484121_0_0_1"/>
<evidence type="ECO:0000313" key="3">
    <source>
        <dbReference type="EMBL" id="RHN77525.1"/>
    </source>
</evidence>
<protein>
    <submittedName>
        <fullName evidence="2">Transmembrane protein, putative</fullName>
    </submittedName>
</protein>
<dbReference type="Proteomes" id="UP000002051">
    <property type="component" value="Unassembled WGS sequence"/>
</dbReference>
<keyword evidence="1 2" id="KW-0812">Transmembrane</keyword>
<evidence type="ECO:0000313" key="4">
    <source>
        <dbReference type="EnsemblPlants" id="AES59593"/>
    </source>
</evidence>
<keyword evidence="5" id="KW-1185">Reference proteome</keyword>
<dbReference type="PaxDb" id="3880-AES59593"/>
<name>G7I5V3_MEDTR</name>
<organism evidence="2 5">
    <name type="scientific">Medicago truncatula</name>
    <name type="common">Barrel medic</name>
    <name type="synonym">Medicago tribuloides</name>
    <dbReference type="NCBI Taxonomy" id="3880"/>
    <lineage>
        <taxon>Eukaryota</taxon>
        <taxon>Viridiplantae</taxon>
        <taxon>Streptophyta</taxon>
        <taxon>Embryophyta</taxon>
        <taxon>Tracheophyta</taxon>
        <taxon>Spermatophyta</taxon>
        <taxon>Magnoliopsida</taxon>
        <taxon>eudicotyledons</taxon>
        <taxon>Gunneridae</taxon>
        <taxon>Pentapetalae</taxon>
        <taxon>rosids</taxon>
        <taxon>fabids</taxon>
        <taxon>Fabales</taxon>
        <taxon>Fabaceae</taxon>
        <taxon>Papilionoideae</taxon>
        <taxon>50 kb inversion clade</taxon>
        <taxon>NPAAA clade</taxon>
        <taxon>Hologalegina</taxon>
        <taxon>IRL clade</taxon>
        <taxon>Trifolieae</taxon>
        <taxon>Medicago</taxon>
    </lineage>
</organism>
<sequence length="182" mass="20249">MSTTIFSIFVRHTSAARSVGLRHHPPSHCCSLSLFSPFLPPPPGVPDPTPSSPIASPSPLSPPSSLSLLSTTTIVLLTSHHSSSCVTVLFSGDLLFTSRIRPSSPPPSVLFRRPHRVFVTVVVHSVTVVIHGFFVHGLTVAVSSRFERWWYKEEEEEEVVMARLLLWYEEDGRTQRVRKVVE</sequence>
<evidence type="ECO:0000256" key="1">
    <source>
        <dbReference type="SAM" id="Phobius"/>
    </source>
</evidence>